<keyword evidence="6" id="KW-1185">Reference proteome</keyword>
<dbReference type="GO" id="GO:0097361">
    <property type="term" value="C:cytosolic [4Fe-4S] assembly targeting complex"/>
    <property type="evidence" value="ECO:0007669"/>
    <property type="project" value="InterPro"/>
</dbReference>
<dbReference type="EnsemblProtists" id="PYU1_T006177">
    <property type="protein sequence ID" value="PYU1_T006177"/>
    <property type="gene ID" value="PYU1_G006165"/>
</dbReference>
<keyword evidence="1 4" id="KW-0853">WD repeat</keyword>
<dbReference type="AlphaFoldDB" id="K3WMI5"/>
<organism evidence="5 6">
    <name type="scientific">Globisporangium ultimum (strain ATCC 200006 / CBS 805.95 / DAOM BR144)</name>
    <name type="common">Pythium ultimum</name>
    <dbReference type="NCBI Taxonomy" id="431595"/>
    <lineage>
        <taxon>Eukaryota</taxon>
        <taxon>Sar</taxon>
        <taxon>Stramenopiles</taxon>
        <taxon>Oomycota</taxon>
        <taxon>Peronosporomycetes</taxon>
        <taxon>Pythiales</taxon>
        <taxon>Pythiaceae</taxon>
        <taxon>Globisporangium</taxon>
    </lineage>
</organism>
<dbReference type="STRING" id="431595.K3WMI5"/>
<keyword evidence="2" id="KW-0677">Repeat</keyword>
<dbReference type="InterPro" id="IPR001680">
    <property type="entry name" value="WD40_rpt"/>
</dbReference>
<dbReference type="PANTHER" id="PTHR19920:SF0">
    <property type="entry name" value="CYTOSOLIC IRON-SULFUR PROTEIN ASSEMBLY PROTEIN CIAO1-RELATED"/>
    <property type="match status" value="1"/>
</dbReference>
<dbReference type="VEuPathDB" id="FungiDB:PYU1_G006165"/>
<name>K3WMI5_GLOUD</name>
<dbReference type="HOGENOM" id="CLU_000288_57_8_1"/>
<comment type="function">
    <text evidence="3">Essential component of the cytosolic iron-sulfur (Fe/S) protein assembly machinery. Required for the maturation of extramitochondrial Fe/S proteins.</text>
</comment>
<dbReference type="PRINTS" id="PR00320">
    <property type="entry name" value="GPROTEINBRPT"/>
</dbReference>
<dbReference type="InParanoid" id="K3WMI5"/>
<dbReference type="SMART" id="SM00320">
    <property type="entry name" value="WD40"/>
    <property type="match status" value="7"/>
</dbReference>
<evidence type="ECO:0000313" key="6">
    <source>
        <dbReference type="Proteomes" id="UP000019132"/>
    </source>
</evidence>
<dbReference type="InterPro" id="IPR015943">
    <property type="entry name" value="WD40/YVTN_repeat-like_dom_sf"/>
</dbReference>
<dbReference type="PROSITE" id="PS50294">
    <property type="entry name" value="WD_REPEATS_REGION"/>
    <property type="match status" value="6"/>
</dbReference>
<dbReference type="PANTHER" id="PTHR19920">
    <property type="entry name" value="WD40 PROTEIN CIAO1"/>
    <property type="match status" value="1"/>
</dbReference>
<dbReference type="GO" id="GO:0016226">
    <property type="term" value="P:iron-sulfur cluster assembly"/>
    <property type="evidence" value="ECO:0007669"/>
    <property type="project" value="UniProtKB-UniRule"/>
</dbReference>
<proteinExistence type="inferred from homology"/>
<dbReference type="Proteomes" id="UP000019132">
    <property type="component" value="Unassembled WGS sequence"/>
</dbReference>
<dbReference type="PROSITE" id="PS50082">
    <property type="entry name" value="WD_REPEATS_2"/>
    <property type="match status" value="7"/>
</dbReference>
<feature type="repeat" description="WD" evidence="4">
    <location>
        <begin position="308"/>
        <end position="355"/>
    </location>
</feature>
<feature type="repeat" description="WD" evidence="4">
    <location>
        <begin position="106"/>
        <end position="138"/>
    </location>
</feature>
<dbReference type="HAMAP" id="MF_03037">
    <property type="entry name" value="ciao1"/>
    <property type="match status" value="1"/>
</dbReference>
<evidence type="ECO:0000256" key="1">
    <source>
        <dbReference type="ARBA" id="ARBA00022574"/>
    </source>
</evidence>
<dbReference type="SUPFAM" id="SSF50978">
    <property type="entry name" value="WD40 repeat-like"/>
    <property type="match status" value="1"/>
</dbReference>
<feature type="repeat" description="WD" evidence="4">
    <location>
        <begin position="251"/>
        <end position="292"/>
    </location>
</feature>
<dbReference type="Gene3D" id="2.130.10.10">
    <property type="entry name" value="YVTN repeat-like/Quinoprotein amine dehydrogenase"/>
    <property type="match status" value="1"/>
</dbReference>
<accession>K3WMI5</accession>
<feature type="repeat" description="WD" evidence="4">
    <location>
        <begin position="62"/>
        <end position="94"/>
    </location>
</feature>
<reference evidence="5" key="3">
    <citation type="submission" date="2015-02" db="UniProtKB">
        <authorList>
            <consortium name="EnsemblProtists"/>
        </authorList>
    </citation>
    <scope>IDENTIFICATION</scope>
    <source>
        <strain evidence="5">DAOM BR144</strain>
    </source>
</reference>
<evidence type="ECO:0000256" key="4">
    <source>
        <dbReference type="PROSITE-ProRule" id="PRU00221"/>
    </source>
</evidence>
<protein>
    <recommendedName>
        <fullName evidence="3">Probable cytosolic iron-sulfur protein assembly protein CIAO1 homolog</fullName>
    </recommendedName>
</protein>
<dbReference type="InterPro" id="IPR036322">
    <property type="entry name" value="WD40_repeat_dom_sf"/>
</dbReference>
<feature type="repeat" description="WD" evidence="4">
    <location>
        <begin position="11"/>
        <end position="43"/>
    </location>
</feature>
<reference evidence="6" key="2">
    <citation type="submission" date="2010-04" db="EMBL/GenBank/DDBJ databases">
        <authorList>
            <person name="Buell R."/>
            <person name="Hamilton J."/>
            <person name="Hostetler J."/>
        </authorList>
    </citation>
    <scope>NUCLEOTIDE SEQUENCE [LARGE SCALE GENOMIC DNA]</scope>
    <source>
        <strain evidence="6">DAOM:BR144</strain>
    </source>
</reference>
<reference evidence="6" key="1">
    <citation type="journal article" date="2010" name="Genome Biol.">
        <title>Genome sequence of the necrotrophic plant pathogen Pythium ultimum reveals original pathogenicity mechanisms and effector repertoire.</title>
        <authorList>
            <person name="Levesque C.A."/>
            <person name="Brouwer H."/>
            <person name="Cano L."/>
            <person name="Hamilton J.P."/>
            <person name="Holt C."/>
            <person name="Huitema E."/>
            <person name="Raffaele S."/>
            <person name="Robideau G.P."/>
            <person name="Thines M."/>
            <person name="Win J."/>
            <person name="Zerillo M.M."/>
            <person name="Beakes G.W."/>
            <person name="Boore J.L."/>
            <person name="Busam D."/>
            <person name="Dumas B."/>
            <person name="Ferriera S."/>
            <person name="Fuerstenberg S.I."/>
            <person name="Gachon C.M."/>
            <person name="Gaulin E."/>
            <person name="Govers F."/>
            <person name="Grenville-Briggs L."/>
            <person name="Horner N."/>
            <person name="Hostetler J."/>
            <person name="Jiang R.H."/>
            <person name="Johnson J."/>
            <person name="Krajaejun T."/>
            <person name="Lin H."/>
            <person name="Meijer H.J."/>
            <person name="Moore B."/>
            <person name="Morris P."/>
            <person name="Phuntmart V."/>
            <person name="Puiu D."/>
            <person name="Shetty J."/>
            <person name="Stajich J.E."/>
            <person name="Tripathy S."/>
            <person name="Wawra S."/>
            <person name="van West P."/>
            <person name="Whitty B.R."/>
            <person name="Coutinho P.M."/>
            <person name="Henrissat B."/>
            <person name="Martin F."/>
            <person name="Thomas P.D."/>
            <person name="Tyler B.M."/>
            <person name="De Vries R.P."/>
            <person name="Kamoun S."/>
            <person name="Yandell M."/>
            <person name="Tisserat N."/>
            <person name="Buell C.R."/>
        </authorList>
    </citation>
    <scope>NUCLEOTIDE SEQUENCE</scope>
    <source>
        <strain evidence="6">DAOM:BR144</strain>
    </source>
</reference>
<evidence type="ECO:0000256" key="3">
    <source>
        <dbReference type="HAMAP-Rule" id="MF_03037"/>
    </source>
</evidence>
<dbReference type="FunFam" id="2.130.10.10:FF:000136">
    <property type="entry name" value="Probable cytosolic iron-sulfur protein assembly protein CIAO1"/>
    <property type="match status" value="1"/>
</dbReference>
<dbReference type="Pfam" id="PF00400">
    <property type="entry name" value="WD40"/>
    <property type="match status" value="7"/>
</dbReference>
<dbReference type="EMBL" id="GL376625">
    <property type="status" value="NOT_ANNOTATED_CDS"/>
    <property type="molecule type" value="Genomic_DNA"/>
</dbReference>
<feature type="repeat" description="WD" evidence="4">
    <location>
        <begin position="195"/>
        <end position="227"/>
    </location>
</feature>
<evidence type="ECO:0000256" key="2">
    <source>
        <dbReference type="ARBA" id="ARBA00022737"/>
    </source>
</evidence>
<sequence>MLQEFAPVCALEGHKDRAWHVSWRFDGKLLASCSGDKTIRIWSPPRAGSSSDAKWECVAILENAQGRTIRACEWSPDGRYIASVSFDATTVIWEKQGNSYEVVSSLEGHESEVKSIAWSASGSYIATCSRDKSVWIWEADPDTDFECISVLHGHTQDVKFVKWHPTEDILISASYDDTVRIWAENDDDWYCKETLSGHSSTVWGVATDPQGNRMASISDDKNVIIWQRDTDSKDVHADGTPMQWKQATTLSGFHERTIFSVDWSKEGNYIVTGAADDTIRIFRERSGASSSAALPTTSPSFDLAFQQIDAHSSDINCVRWSPEVQRDASGKRVFLLASAADDASIRIWRFTPEEQ</sequence>
<comment type="similarity">
    <text evidence="3">Belongs to the WD repeat CIA1 family.</text>
</comment>
<feature type="repeat" description="WD" evidence="4">
    <location>
        <begin position="151"/>
        <end position="182"/>
    </location>
</feature>
<dbReference type="InterPro" id="IPR028608">
    <property type="entry name" value="CIAO1/Cia1"/>
</dbReference>
<dbReference type="CDD" id="cd00200">
    <property type="entry name" value="WD40"/>
    <property type="match status" value="1"/>
</dbReference>
<dbReference type="eggNOG" id="KOG0645">
    <property type="taxonomic scope" value="Eukaryota"/>
</dbReference>
<dbReference type="OMA" id="IREIRWS"/>
<evidence type="ECO:0000313" key="5">
    <source>
        <dbReference type="EnsemblProtists" id="PYU1_T006177"/>
    </source>
</evidence>
<dbReference type="InterPro" id="IPR020472">
    <property type="entry name" value="WD40_PAC1"/>
</dbReference>